<dbReference type="KEGG" id="icp:ICMP_421"/>
<dbReference type="EMBL" id="AP010872">
    <property type="protein sequence ID" value="BAH83274.1"/>
    <property type="molecule type" value="Genomic_DNA"/>
</dbReference>
<dbReference type="AlphaFoldDB" id="C5WD68"/>
<name>C5WD68_9ENTR</name>
<evidence type="ECO:0000313" key="2">
    <source>
        <dbReference type="Proteomes" id="UP000061704"/>
    </source>
</evidence>
<reference evidence="1 2" key="1">
    <citation type="journal article" date="2011" name="Genome Biol. Evol.">
        <title>Reductive evolution of bacterial genome in insect gut environment.</title>
        <authorList>
            <person name="Nikoh N."/>
            <person name="Hosokawa T."/>
            <person name="Ohshima K."/>
            <person name="Hattori M."/>
            <person name="Fukatsu T."/>
        </authorList>
    </citation>
    <scope>NUCLEOTIDE SEQUENCE [LARGE SCALE GENOMIC DNA]</scope>
    <source>
        <strain evidence="1 2">Mpkobe</strain>
    </source>
</reference>
<dbReference type="STRING" id="476281.ICMP_421"/>
<proteinExistence type="predicted"/>
<accession>C5WD68</accession>
<sequence length="30" mass="3459">MLLNKLWYTNPLQKLANIITFFITGTADFA</sequence>
<dbReference type="Proteomes" id="UP000061704">
    <property type="component" value="Chromosome"/>
</dbReference>
<protein>
    <submittedName>
        <fullName evidence="1">Uncharacterized protein</fullName>
    </submittedName>
</protein>
<evidence type="ECO:0000313" key="1">
    <source>
        <dbReference type="EMBL" id="BAH83274.1"/>
    </source>
</evidence>
<dbReference type="HOGENOM" id="CLU_3402706_0_0_6"/>
<keyword evidence="2" id="KW-1185">Reference proteome</keyword>
<organism evidence="1 2">
    <name type="scientific">Candidatus Ishikawaella capsulata Mpkobe</name>
    <dbReference type="NCBI Taxonomy" id="476281"/>
    <lineage>
        <taxon>Bacteria</taxon>
        <taxon>Pseudomonadati</taxon>
        <taxon>Pseudomonadota</taxon>
        <taxon>Gammaproteobacteria</taxon>
        <taxon>Enterobacterales</taxon>
        <taxon>Enterobacteriaceae</taxon>
        <taxon>Candidatus Ishikawella</taxon>
    </lineage>
</organism>
<gene>
    <name evidence="1" type="ORF">ICMP_421</name>
</gene>